<dbReference type="Gene3D" id="3.50.50.60">
    <property type="entry name" value="FAD/NAD(P)-binding domain"/>
    <property type="match status" value="1"/>
</dbReference>
<keyword evidence="5" id="KW-0560">Oxidoreductase</keyword>
<dbReference type="KEGG" id="slaa:EUU25_08360"/>
<evidence type="ECO:0000256" key="2">
    <source>
        <dbReference type="ARBA" id="ARBA00022630"/>
    </source>
</evidence>
<comment type="cofactor">
    <cofactor evidence="1">
        <name>FAD</name>
        <dbReference type="ChEBI" id="CHEBI:57692"/>
    </cofactor>
</comment>
<keyword evidence="3" id="KW-0274">FAD</keyword>
<dbReference type="InterPro" id="IPR002938">
    <property type="entry name" value="FAD-bd"/>
</dbReference>
<evidence type="ECO:0000313" key="6">
    <source>
        <dbReference type="Proteomes" id="UP000428803"/>
    </source>
</evidence>
<dbReference type="OrthoDB" id="9791689at2"/>
<evidence type="ECO:0000256" key="1">
    <source>
        <dbReference type="ARBA" id="ARBA00001974"/>
    </source>
</evidence>
<dbReference type="PANTHER" id="PTHR43004:SF19">
    <property type="entry name" value="BINDING MONOOXYGENASE, PUTATIVE (JCVI)-RELATED"/>
    <property type="match status" value="1"/>
</dbReference>
<proteinExistence type="predicted"/>
<dbReference type="GO" id="GO:0071949">
    <property type="term" value="F:FAD binding"/>
    <property type="evidence" value="ECO:0007669"/>
    <property type="project" value="InterPro"/>
</dbReference>
<protein>
    <submittedName>
        <fullName evidence="5">Pentachlorophenol monooxygenase</fullName>
    </submittedName>
</protein>
<evidence type="ECO:0000313" key="5">
    <source>
        <dbReference type="EMBL" id="QGY80632.1"/>
    </source>
</evidence>
<dbReference type="PRINTS" id="PR00420">
    <property type="entry name" value="RNGMNOXGNASE"/>
</dbReference>
<evidence type="ECO:0000259" key="4">
    <source>
        <dbReference type="Pfam" id="PF01494"/>
    </source>
</evidence>
<dbReference type="RefSeq" id="WP_158900036.1">
    <property type="nucleotide sequence ID" value="NZ_CP035733.1"/>
</dbReference>
<keyword evidence="6" id="KW-1185">Reference proteome</keyword>
<gene>
    <name evidence="5" type="ORF">EUU25_08360</name>
</gene>
<sequence length="434" mass="47392">MTQVLIVGAGPTGLVLGIELLRRGVEIRLVEKGSAAFEGSRGKGVQPRTLEIFDLIGVAEDMVASSRLYPRFKLHAGPLGLPLFSIGSRHQATVDRPFPNMLMIPQWRTNEILLTRFTELGGRVEYDSALVGIAQSPEGVTAELATGETIKADYIVGCDGGRSTLRSLLGVEMFGTSLDSKTMVVADLEIEDLDREFWHVWPLNRTGPALLCPLPVSNLFQLASSSRIAEAGLEAGVRRTTGQRVTRVAWQSEYRHQTRMVDRYRVGRAFLSGDAAHIHPPSGAQGLNTSVQDAWNLGWKLAASIRTGDDGLLDTYQKERLPIAAAMLKLTGALHVNASLKRGDLTNHLSLGYPDSPLNVGEADDGLAPGDRIADRLLPDGSRLFDHLRHTGATQLVRRNSPHILIRPDAYVAEIGRREVASYFGEAVRKVEID</sequence>
<dbReference type="Gene3D" id="3.30.70.2450">
    <property type="match status" value="1"/>
</dbReference>
<dbReference type="Proteomes" id="UP000428803">
    <property type="component" value="Chromosome"/>
</dbReference>
<dbReference type="SUPFAM" id="SSF51905">
    <property type="entry name" value="FAD/NAD(P)-binding domain"/>
    <property type="match status" value="1"/>
</dbReference>
<name>A0A6I6LDW9_9SPHN</name>
<dbReference type="AlphaFoldDB" id="A0A6I6LDW9"/>
<keyword evidence="5" id="KW-0503">Monooxygenase</keyword>
<dbReference type="EMBL" id="CP035733">
    <property type="protein sequence ID" value="QGY80632.1"/>
    <property type="molecule type" value="Genomic_DNA"/>
</dbReference>
<dbReference type="InterPro" id="IPR050641">
    <property type="entry name" value="RIFMO-like"/>
</dbReference>
<accession>A0A6I6LDW9</accession>
<dbReference type="PANTHER" id="PTHR43004">
    <property type="entry name" value="TRK SYSTEM POTASSIUM UPTAKE PROTEIN"/>
    <property type="match status" value="1"/>
</dbReference>
<keyword evidence="2" id="KW-0285">Flavoprotein</keyword>
<dbReference type="GO" id="GO:0016709">
    <property type="term" value="F:oxidoreductase activity, acting on paired donors, with incorporation or reduction of molecular oxygen, NAD(P)H as one donor, and incorporation of one atom of oxygen"/>
    <property type="evidence" value="ECO:0007669"/>
    <property type="project" value="UniProtKB-ARBA"/>
</dbReference>
<dbReference type="InterPro" id="IPR036188">
    <property type="entry name" value="FAD/NAD-bd_sf"/>
</dbReference>
<feature type="domain" description="FAD-binding" evidence="4">
    <location>
        <begin position="2"/>
        <end position="329"/>
    </location>
</feature>
<dbReference type="Pfam" id="PF01494">
    <property type="entry name" value="FAD_binding_3"/>
    <property type="match status" value="1"/>
</dbReference>
<reference evidence="6" key="1">
    <citation type="submission" date="2019-01" db="EMBL/GenBank/DDBJ databases">
        <title>Sphingorhabdus lacus sp.nov., isolated from an oligotrophic freshwater lake.</title>
        <authorList>
            <person name="Park M."/>
        </authorList>
    </citation>
    <scope>NUCLEOTIDE SEQUENCE [LARGE SCALE GENOMIC DNA]</scope>
    <source>
        <strain evidence="6">IMCC1753</strain>
    </source>
</reference>
<evidence type="ECO:0000256" key="3">
    <source>
        <dbReference type="ARBA" id="ARBA00022827"/>
    </source>
</evidence>
<organism evidence="5 6">
    <name type="scientific">Sphingorhabdus lacus</name>
    <dbReference type="NCBI Taxonomy" id="392610"/>
    <lineage>
        <taxon>Bacteria</taxon>
        <taxon>Pseudomonadati</taxon>
        <taxon>Pseudomonadota</taxon>
        <taxon>Alphaproteobacteria</taxon>
        <taxon>Sphingomonadales</taxon>
        <taxon>Sphingomonadaceae</taxon>
        <taxon>Sphingorhabdus</taxon>
    </lineage>
</organism>